<dbReference type="AlphaFoldDB" id="A7HT48"/>
<dbReference type="STRING" id="402881.Plav_1461"/>
<keyword evidence="2" id="KW-1185">Reference proteome</keyword>
<name>A7HT48_PARL1</name>
<dbReference type="HOGENOM" id="CLU_911683_0_0_5"/>
<dbReference type="InterPro" id="IPR029063">
    <property type="entry name" value="SAM-dependent_MTases_sf"/>
</dbReference>
<accession>A7HT48</accession>
<evidence type="ECO:0000313" key="1">
    <source>
        <dbReference type="EMBL" id="ABS63081.1"/>
    </source>
</evidence>
<dbReference type="Gene3D" id="3.40.50.150">
    <property type="entry name" value="Vaccinia Virus protein VP39"/>
    <property type="match status" value="1"/>
</dbReference>
<reference evidence="1 2" key="1">
    <citation type="journal article" date="2011" name="Stand. Genomic Sci.">
        <title>Complete genome sequence of Parvibaculum lavamentivorans type strain (DS-1(T)).</title>
        <authorList>
            <person name="Schleheck D."/>
            <person name="Weiss M."/>
            <person name="Pitluck S."/>
            <person name="Bruce D."/>
            <person name="Land M.L."/>
            <person name="Han S."/>
            <person name="Saunders E."/>
            <person name="Tapia R."/>
            <person name="Detter C."/>
            <person name="Brettin T."/>
            <person name="Han J."/>
            <person name="Woyke T."/>
            <person name="Goodwin L."/>
            <person name="Pennacchio L."/>
            <person name="Nolan M."/>
            <person name="Cook A.M."/>
            <person name="Kjelleberg S."/>
            <person name="Thomas T."/>
        </authorList>
    </citation>
    <scope>NUCLEOTIDE SEQUENCE [LARGE SCALE GENOMIC DNA]</scope>
    <source>
        <strain evidence="2">DS-1 / DSM 13023 / NCIMB 13966</strain>
    </source>
</reference>
<dbReference type="EMBL" id="CP000774">
    <property type="protein sequence ID" value="ABS63081.1"/>
    <property type="molecule type" value="Genomic_DNA"/>
</dbReference>
<evidence type="ECO:0008006" key="3">
    <source>
        <dbReference type="Google" id="ProtNLM"/>
    </source>
</evidence>
<gene>
    <name evidence="1" type="ordered locus">Plav_1461</name>
</gene>
<dbReference type="eggNOG" id="COG4122">
    <property type="taxonomic scope" value="Bacteria"/>
</dbReference>
<dbReference type="OrthoDB" id="5764702at2"/>
<dbReference type="SUPFAM" id="SSF53335">
    <property type="entry name" value="S-adenosyl-L-methionine-dependent methyltransferases"/>
    <property type="match status" value="1"/>
</dbReference>
<protein>
    <recommendedName>
        <fullName evidence="3">Class I SAM-dependent methyltransferase</fullName>
    </recommendedName>
</protein>
<sequence length="305" mass="34148">MFFKHVHRVKGAAGWCRRVACRPGIPRSPEAKRGSIMANSETGNLARAKTPEVPVRIEQGLYRHNVIDTLQGSGNVGIELGVAGGIFSRRMVESGKFRMFYGVDLYSDHHDTAEYVRALKHVGIEENYKLLRMSFDDALALFDDHYFDFIYFDGYAHTGEEGGKSFVDWFAKVKVGGVVAGDDYHDDWPLVKWAVNSFARALDVELKVTGLTEKTNLSRYPSWFFTKERDFAFEGLLDDELFSLGQKAKKAREAAAAAAPAARSQVTLTIDQILEFCEKLCAQMPDKAQEVLKIAQRHTAARKAG</sequence>
<dbReference type="Proteomes" id="UP000006377">
    <property type="component" value="Chromosome"/>
</dbReference>
<dbReference type="KEGG" id="pla:Plav_1461"/>
<evidence type="ECO:0000313" key="2">
    <source>
        <dbReference type="Proteomes" id="UP000006377"/>
    </source>
</evidence>
<proteinExistence type="predicted"/>
<organism evidence="1 2">
    <name type="scientific">Parvibaculum lavamentivorans (strain DS-1 / DSM 13023 / NCIMB 13966)</name>
    <dbReference type="NCBI Taxonomy" id="402881"/>
    <lineage>
        <taxon>Bacteria</taxon>
        <taxon>Pseudomonadati</taxon>
        <taxon>Pseudomonadota</taxon>
        <taxon>Alphaproteobacteria</taxon>
        <taxon>Hyphomicrobiales</taxon>
        <taxon>Parvibaculaceae</taxon>
        <taxon>Parvibaculum</taxon>
    </lineage>
</organism>
<dbReference type="Pfam" id="PF13578">
    <property type="entry name" value="Methyltransf_24"/>
    <property type="match status" value="1"/>
</dbReference>